<name>A0A6A6LS95_HEVBR</name>
<accession>A0A6A6LS95</accession>
<dbReference type="Pfam" id="PF26130">
    <property type="entry name" value="PB1-like"/>
    <property type="match status" value="1"/>
</dbReference>
<dbReference type="Proteomes" id="UP000467840">
    <property type="component" value="Chromosome 16"/>
</dbReference>
<evidence type="ECO:0000313" key="3">
    <source>
        <dbReference type="Proteomes" id="UP000467840"/>
    </source>
</evidence>
<sequence>MGYVSLLIHHDGILVEGKHSFEYEGGEIFYWEDRDVNLISYLDIEDELKKLGYGDITKMAYFIPGMPKKEGIRYVKKYNDVDMLEMLKRDENRDIHVFVEAFEGRDKIAEESDESDRVLSGDDDLPNDAFEGYLTDDIAMGKDGNDQILLVAWAVVEGEKEETRLWFPQIFEEFEIRDGTSWTFISDQQKGLIYAIY</sequence>
<proteinExistence type="predicted"/>
<evidence type="ECO:0000259" key="1">
    <source>
        <dbReference type="Pfam" id="PF26130"/>
    </source>
</evidence>
<reference evidence="2 3" key="1">
    <citation type="journal article" date="2020" name="Mol. Plant">
        <title>The Chromosome-Based Rubber Tree Genome Provides New Insights into Spurge Genome Evolution and Rubber Biosynthesis.</title>
        <authorList>
            <person name="Liu J."/>
            <person name="Shi C."/>
            <person name="Shi C.C."/>
            <person name="Li W."/>
            <person name="Zhang Q.J."/>
            <person name="Zhang Y."/>
            <person name="Li K."/>
            <person name="Lu H.F."/>
            <person name="Shi C."/>
            <person name="Zhu S.T."/>
            <person name="Xiao Z.Y."/>
            <person name="Nan H."/>
            <person name="Yue Y."/>
            <person name="Zhu X.G."/>
            <person name="Wu Y."/>
            <person name="Hong X.N."/>
            <person name="Fan G.Y."/>
            <person name="Tong Y."/>
            <person name="Zhang D."/>
            <person name="Mao C.L."/>
            <person name="Liu Y.L."/>
            <person name="Hao S.J."/>
            <person name="Liu W.Q."/>
            <person name="Lv M.Q."/>
            <person name="Zhang H.B."/>
            <person name="Liu Y."/>
            <person name="Hu-Tang G.R."/>
            <person name="Wang J.P."/>
            <person name="Wang J.H."/>
            <person name="Sun Y.H."/>
            <person name="Ni S.B."/>
            <person name="Chen W.B."/>
            <person name="Zhang X.C."/>
            <person name="Jiao Y.N."/>
            <person name="Eichler E.E."/>
            <person name="Li G.H."/>
            <person name="Liu X."/>
            <person name="Gao L.Z."/>
        </authorList>
    </citation>
    <scope>NUCLEOTIDE SEQUENCE [LARGE SCALE GENOMIC DNA]</scope>
    <source>
        <strain evidence="3">cv. GT1</strain>
        <tissue evidence="2">Leaf</tissue>
    </source>
</reference>
<protein>
    <recommendedName>
        <fullName evidence="1">PB1-like domain-containing protein</fullName>
    </recommendedName>
</protein>
<feature type="domain" description="PB1-like" evidence="1">
    <location>
        <begin position="4"/>
        <end position="100"/>
    </location>
</feature>
<gene>
    <name evidence="2" type="ORF">GH714_017427</name>
</gene>
<dbReference type="AlphaFoldDB" id="A0A6A6LS95"/>
<keyword evidence="3" id="KW-1185">Reference proteome</keyword>
<organism evidence="2 3">
    <name type="scientific">Hevea brasiliensis</name>
    <name type="common">Para rubber tree</name>
    <name type="synonym">Siphonia brasiliensis</name>
    <dbReference type="NCBI Taxonomy" id="3981"/>
    <lineage>
        <taxon>Eukaryota</taxon>
        <taxon>Viridiplantae</taxon>
        <taxon>Streptophyta</taxon>
        <taxon>Embryophyta</taxon>
        <taxon>Tracheophyta</taxon>
        <taxon>Spermatophyta</taxon>
        <taxon>Magnoliopsida</taxon>
        <taxon>eudicotyledons</taxon>
        <taxon>Gunneridae</taxon>
        <taxon>Pentapetalae</taxon>
        <taxon>rosids</taxon>
        <taxon>fabids</taxon>
        <taxon>Malpighiales</taxon>
        <taxon>Euphorbiaceae</taxon>
        <taxon>Crotonoideae</taxon>
        <taxon>Micrandreae</taxon>
        <taxon>Hevea</taxon>
    </lineage>
</organism>
<dbReference type="InterPro" id="IPR058594">
    <property type="entry name" value="PB1-like_dom_pln"/>
</dbReference>
<evidence type="ECO:0000313" key="2">
    <source>
        <dbReference type="EMBL" id="KAF2303367.1"/>
    </source>
</evidence>
<comment type="caution">
    <text evidence="2">The sequence shown here is derived from an EMBL/GenBank/DDBJ whole genome shotgun (WGS) entry which is preliminary data.</text>
</comment>
<dbReference type="EMBL" id="JAAGAX010000009">
    <property type="protein sequence ID" value="KAF2303367.1"/>
    <property type="molecule type" value="Genomic_DNA"/>
</dbReference>